<accession>A0A9D3XVH9</accession>
<proteinExistence type="predicted"/>
<dbReference type="EMBL" id="JAHDVG010000463">
    <property type="protein sequence ID" value="KAH1186948.1"/>
    <property type="molecule type" value="Genomic_DNA"/>
</dbReference>
<comment type="caution">
    <text evidence="1">The sequence shown here is derived from an EMBL/GenBank/DDBJ whole genome shotgun (WGS) entry which is preliminary data.</text>
</comment>
<reference evidence="1" key="1">
    <citation type="submission" date="2021-09" db="EMBL/GenBank/DDBJ databases">
        <title>The genome of Mauremys mutica provides insights into the evolution of semi-aquatic lifestyle.</title>
        <authorList>
            <person name="Gong S."/>
            <person name="Gao Y."/>
        </authorList>
    </citation>
    <scope>NUCLEOTIDE SEQUENCE</scope>
    <source>
        <strain evidence="1">MM-2020</strain>
        <tissue evidence="1">Muscle</tissue>
    </source>
</reference>
<evidence type="ECO:0000313" key="2">
    <source>
        <dbReference type="Proteomes" id="UP000827986"/>
    </source>
</evidence>
<evidence type="ECO:0000313" key="1">
    <source>
        <dbReference type="EMBL" id="KAH1186948.1"/>
    </source>
</evidence>
<protein>
    <submittedName>
        <fullName evidence="1">Uncharacterized protein</fullName>
    </submittedName>
</protein>
<gene>
    <name evidence="1" type="ORF">KIL84_019697</name>
</gene>
<dbReference type="AlphaFoldDB" id="A0A9D3XVH9"/>
<keyword evidence="2" id="KW-1185">Reference proteome</keyword>
<sequence>MGLKPLLQHQLERMHTLLAIFNENAHCTFNSTLYLHNLVGASVKEQNCPFKLKKHLYRSYVLLHCLLSNSSYMLHILLLKNKLNCYKSLMQGTFEHLQEHVHVNSDT</sequence>
<dbReference type="Proteomes" id="UP000827986">
    <property type="component" value="Unassembled WGS sequence"/>
</dbReference>
<organism evidence="1 2">
    <name type="scientific">Mauremys mutica</name>
    <name type="common">yellowpond turtle</name>
    <dbReference type="NCBI Taxonomy" id="74926"/>
    <lineage>
        <taxon>Eukaryota</taxon>
        <taxon>Metazoa</taxon>
        <taxon>Chordata</taxon>
        <taxon>Craniata</taxon>
        <taxon>Vertebrata</taxon>
        <taxon>Euteleostomi</taxon>
        <taxon>Archelosauria</taxon>
        <taxon>Testudinata</taxon>
        <taxon>Testudines</taxon>
        <taxon>Cryptodira</taxon>
        <taxon>Durocryptodira</taxon>
        <taxon>Testudinoidea</taxon>
        <taxon>Geoemydidae</taxon>
        <taxon>Geoemydinae</taxon>
        <taxon>Mauremys</taxon>
    </lineage>
</organism>
<name>A0A9D3XVH9_9SAUR</name>